<evidence type="ECO:0000256" key="4">
    <source>
        <dbReference type="ARBA" id="ARBA00023242"/>
    </source>
</evidence>
<dbReference type="Gramene" id="PSS34474">
    <property type="protein sequence ID" value="PSS34474"/>
    <property type="gene ID" value="CEY00_Acc01573"/>
</dbReference>
<evidence type="ECO:0000259" key="6">
    <source>
        <dbReference type="Pfam" id="PF07011"/>
    </source>
</evidence>
<protein>
    <submittedName>
        <fullName evidence="7">Protein EARLY FLOWERING like</fullName>
    </submittedName>
</protein>
<dbReference type="STRING" id="1590841.A0A2R6RWS6"/>
<dbReference type="InterPro" id="IPR040462">
    <property type="entry name" value="EARLY_FLOWERING_4"/>
</dbReference>
<name>A0A2R6RWS6_ACTCC</name>
<dbReference type="GO" id="GO:0005634">
    <property type="term" value="C:nucleus"/>
    <property type="evidence" value="ECO:0007669"/>
    <property type="project" value="UniProtKB-SubCell"/>
</dbReference>
<feature type="region of interest" description="Disordered" evidence="5">
    <location>
        <begin position="1"/>
        <end position="41"/>
    </location>
</feature>
<evidence type="ECO:0000256" key="5">
    <source>
        <dbReference type="SAM" id="MobiDB-lite"/>
    </source>
</evidence>
<evidence type="ECO:0000256" key="3">
    <source>
        <dbReference type="ARBA" id="ARBA00023108"/>
    </source>
</evidence>
<evidence type="ECO:0000256" key="1">
    <source>
        <dbReference type="ARBA" id="ARBA00004123"/>
    </source>
</evidence>
<comment type="similarity">
    <text evidence="2">Belongs to the EARLY FLOWERING 4 family.</text>
</comment>
<dbReference type="GO" id="GO:0042753">
    <property type="term" value="P:positive regulation of circadian rhythm"/>
    <property type="evidence" value="ECO:0007669"/>
    <property type="project" value="InterPro"/>
</dbReference>
<feature type="region of interest" description="Disordered" evidence="5">
    <location>
        <begin position="116"/>
        <end position="136"/>
    </location>
</feature>
<evidence type="ECO:0000313" key="8">
    <source>
        <dbReference type="Proteomes" id="UP000241394"/>
    </source>
</evidence>
<evidence type="ECO:0000256" key="2">
    <source>
        <dbReference type="ARBA" id="ARBA00009514"/>
    </source>
</evidence>
<organism evidence="7 8">
    <name type="scientific">Actinidia chinensis var. chinensis</name>
    <name type="common">Chinese soft-hair kiwi</name>
    <dbReference type="NCBI Taxonomy" id="1590841"/>
    <lineage>
        <taxon>Eukaryota</taxon>
        <taxon>Viridiplantae</taxon>
        <taxon>Streptophyta</taxon>
        <taxon>Embryophyta</taxon>
        <taxon>Tracheophyta</taxon>
        <taxon>Spermatophyta</taxon>
        <taxon>Magnoliopsida</taxon>
        <taxon>eudicotyledons</taxon>
        <taxon>Gunneridae</taxon>
        <taxon>Pentapetalae</taxon>
        <taxon>asterids</taxon>
        <taxon>Ericales</taxon>
        <taxon>Actinidiaceae</taxon>
        <taxon>Actinidia</taxon>
    </lineage>
</organism>
<comment type="subcellular location">
    <subcellularLocation>
        <location evidence="1">Nucleus</location>
    </subcellularLocation>
</comment>
<evidence type="ECO:0000313" key="7">
    <source>
        <dbReference type="EMBL" id="PSS34474.1"/>
    </source>
</evidence>
<dbReference type="OrthoDB" id="1895690at2759"/>
<keyword evidence="4" id="KW-0539">Nucleus</keyword>
<dbReference type="InParanoid" id="A0A2R6RWS6"/>
<dbReference type="OMA" id="ANENHHS"/>
<dbReference type="PANTHER" id="PTHR33469:SF5">
    <property type="entry name" value="PROTEIN EARLY FLOWERING 4"/>
    <property type="match status" value="1"/>
</dbReference>
<sequence>MTTRMDDDEASTNHHRHQPPPAAAATNGHARGGGDGDGEFWSSFTENLRKVQSVLDRNSELIQQANENHHSKIRDNLVKNVALIQEINGNISKVVSLYSDLNVNLSSIINQRNGEIKEKSNNRKGDDEQESIHQLQ</sequence>
<dbReference type="PANTHER" id="PTHR33469">
    <property type="entry name" value="PROTEIN ELF4-LIKE 4"/>
    <property type="match status" value="1"/>
</dbReference>
<dbReference type="GO" id="GO:0048511">
    <property type="term" value="P:rhythmic process"/>
    <property type="evidence" value="ECO:0007669"/>
    <property type="project" value="UniProtKB-KW"/>
</dbReference>
<proteinExistence type="inferred from homology"/>
<dbReference type="InterPro" id="IPR009741">
    <property type="entry name" value="EARLY_FLOWERING_4_dom"/>
</dbReference>
<feature type="compositionally biased region" description="Acidic residues" evidence="5">
    <location>
        <begin position="1"/>
        <end position="10"/>
    </location>
</feature>
<dbReference type="AlphaFoldDB" id="A0A2R6RWS6"/>
<dbReference type="Proteomes" id="UP000241394">
    <property type="component" value="Chromosome LG2"/>
</dbReference>
<reference evidence="7 8" key="1">
    <citation type="submission" date="2017-07" db="EMBL/GenBank/DDBJ databases">
        <title>An improved, manually edited Actinidia chinensis var. chinensis (kiwifruit) genome highlights the challenges associated with draft genomes and gene prediction in plants.</title>
        <authorList>
            <person name="Pilkington S."/>
            <person name="Crowhurst R."/>
            <person name="Hilario E."/>
            <person name="Nardozza S."/>
            <person name="Fraser L."/>
            <person name="Peng Y."/>
            <person name="Gunaseelan K."/>
            <person name="Simpson R."/>
            <person name="Tahir J."/>
            <person name="Deroles S."/>
            <person name="Templeton K."/>
            <person name="Luo Z."/>
            <person name="Davy M."/>
            <person name="Cheng C."/>
            <person name="Mcneilage M."/>
            <person name="Scaglione D."/>
            <person name="Liu Y."/>
            <person name="Zhang Q."/>
            <person name="Datson P."/>
            <person name="De Silva N."/>
            <person name="Gardiner S."/>
            <person name="Bassett H."/>
            <person name="Chagne D."/>
            <person name="Mccallum J."/>
            <person name="Dzierzon H."/>
            <person name="Deng C."/>
            <person name="Wang Y.-Y."/>
            <person name="Barron N."/>
            <person name="Manako K."/>
            <person name="Bowen J."/>
            <person name="Foster T."/>
            <person name="Erridge Z."/>
            <person name="Tiffin H."/>
            <person name="Waite C."/>
            <person name="Davies K."/>
            <person name="Grierson E."/>
            <person name="Laing W."/>
            <person name="Kirk R."/>
            <person name="Chen X."/>
            <person name="Wood M."/>
            <person name="Montefiori M."/>
            <person name="Brummell D."/>
            <person name="Schwinn K."/>
            <person name="Catanach A."/>
            <person name="Fullerton C."/>
            <person name="Li D."/>
            <person name="Meiyalaghan S."/>
            <person name="Nieuwenhuizen N."/>
            <person name="Read N."/>
            <person name="Prakash R."/>
            <person name="Hunter D."/>
            <person name="Zhang H."/>
            <person name="Mckenzie M."/>
            <person name="Knabel M."/>
            <person name="Harris A."/>
            <person name="Allan A."/>
            <person name="Chen A."/>
            <person name="Janssen B."/>
            <person name="Plunkett B."/>
            <person name="Dwamena C."/>
            <person name="Voogd C."/>
            <person name="Leif D."/>
            <person name="Lafferty D."/>
            <person name="Souleyre E."/>
            <person name="Varkonyi-Gasic E."/>
            <person name="Gambi F."/>
            <person name="Hanley J."/>
            <person name="Yao J.-L."/>
            <person name="Cheung J."/>
            <person name="David K."/>
            <person name="Warren B."/>
            <person name="Marsh K."/>
            <person name="Snowden K."/>
            <person name="Lin-Wang K."/>
            <person name="Brian L."/>
            <person name="Martinez-Sanchez M."/>
            <person name="Wang M."/>
            <person name="Ileperuma N."/>
            <person name="Macnee N."/>
            <person name="Campin R."/>
            <person name="Mcatee P."/>
            <person name="Drummond R."/>
            <person name="Espley R."/>
            <person name="Ireland H."/>
            <person name="Wu R."/>
            <person name="Atkinson R."/>
            <person name="Karunairetnam S."/>
            <person name="Bulley S."/>
            <person name="Chunkath S."/>
            <person name="Hanley Z."/>
            <person name="Storey R."/>
            <person name="Thrimawithana A."/>
            <person name="Thomson S."/>
            <person name="David C."/>
            <person name="Testolin R."/>
        </authorList>
    </citation>
    <scope>NUCLEOTIDE SEQUENCE [LARGE SCALE GENOMIC DNA]</scope>
    <source>
        <strain evidence="8">cv. Red5</strain>
        <tissue evidence="7">Young leaf</tissue>
    </source>
</reference>
<feature type="compositionally biased region" description="Basic and acidic residues" evidence="5">
    <location>
        <begin position="116"/>
        <end position="126"/>
    </location>
</feature>
<keyword evidence="3" id="KW-0090">Biological rhythms</keyword>
<keyword evidence="8" id="KW-1185">Reference proteome</keyword>
<reference evidence="8" key="2">
    <citation type="journal article" date="2018" name="BMC Genomics">
        <title>A manually annotated Actinidia chinensis var. chinensis (kiwifruit) genome highlights the challenges associated with draft genomes and gene prediction in plants.</title>
        <authorList>
            <person name="Pilkington S.M."/>
            <person name="Crowhurst R."/>
            <person name="Hilario E."/>
            <person name="Nardozza S."/>
            <person name="Fraser L."/>
            <person name="Peng Y."/>
            <person name="Gunaseelan K."/>
            <person name="Simpson R."/>
            <person name="Tahir J."/>
            <person name="Deroles S.C."/>
            <person name="Templeton K."/>
            <person name="Luo Z."/>
            <person name="Davy M."/>
            <person name="Cheng C."/>
            <person name="McNeilage M."/>
            <person name="Scaglione D."/>
            <person name="Liu Y."/>
            <person name="Zhang Q."/>
            <person name="Datson P."/>
            <person name="De Silva N."/>
            <person name="Gardiner S.E."/>
            <person name="Bassett H."/>
            <person name="Chagne D."/>
            <person name="McCallum J."/>
            <person name="Dzierzon H."/>
            <person name="Deng C."/>
            <person name="Wang Y.Y."/>
            <person name="Barron L."/>
            <person name="Manako K."/>
            <person name="Bowen J."/>
            <person name="Foster T.M."/>
            <person name="Erridge Z.A."/>
            <person name="Tiffin H."/>
            <person name="Waite C.N."/>
            <person name="Davies K.M."/>
            <person name="Grierson E.P."/>
            <person name="Laing W.A."/>
            <person name="Kirk R."/>
            <person name="Chen X."/>
            <person name="Wood M."/>
            <person name="Montefiori M."/>
            <person name="Brummell D.A."/>
            <person name="Schwinn K.E."/>
            <person name="Catanach A."/>
            <person name="Fullerton C."/>
            <person name="Li D."/>
            <person name="Meiyalaghan S."/>
            <person name="Nieuwenhuizen N."/>
            <person name="Read N."/>
            <person name="Prakash R."/>
            <person name="Hunter D."/>
            <person name="Zhang H."/>
            <person name="McKenzie M."/>
            <person name="Knabel M."/>
            <person name="Harris A."/>
            <person name="Allan A.C."/>
            <person name="Gleave A."/>
            <person name="Chen A."/>
            <person name="Janssen B.J."/>
            <person name="Plunkett B."/>
            <person name="Ampomah-Dwamena C."/>
            <person name="Voogd C."/>
            <person name="Leif D."/>
            <person name="Lafferty D."/>
            <person name="Souleyre E.J.F."/>
            <person name="Varkonyi-Gasic E."/>
            <person name="Gambi F."/>
            <person name="Hanley J."/>
            <person name="Yao J.L."/>
            <person name="Cheung J."/>
            <person name="David K.M."/>
            <person name="Warren B."/>
            <person name="Marsh K."/>
            <person name="Snowden K.C."/>
            <person name="Lin-Wang K."/>
            <person name="Brian L."/>
            <person name="Martinez-Sanchez M."/>
            <person name="Wang M."/>
            <person name="Ileperuma N."/>
            <person name="Macnee N."/>
            <person name="Campin R."/>
            <person name="McAtee P."/>
            <person name="Drummond R.S.M."/>
            <person name="Espley R.V."/>
            <person name="Ireland H.S."/>
            <person name="Wu R."/>
            <person name="Atkinson R.G."/>
            <person name="Karunairetnam S."/>
            <person name="Bulley S."/>
            <person name="Chunkath S."/>
            <person name="Hanley Z."/>
            <person name="Storey R."/>
            <person name="Thrimawithana A.H."/>
            <person name="Thomson S."/>
            <person name="David C."/>
            <person name="Testolin R."/>
            <person name="Huang H."/>
            <person name="Hellens R.P."/>
            <person name="Schaffer R.J."/>
        </authorList>
    </citation>
    <scope>NUCLEOTIDE SEQUENCE [LARGE SCALE GENOMIC DNA]</scope>
    <source>
        <strain evidence="8">cv. Red5</strain>
    </source>
</reference>
<comment type="caution">
    <text evidence="7">The sequence shown here is derived from an EMBL/GenBank/DDBJ whole genome shotgun (WGS) entry which is preliminary data.</text>
</comment>
<dbReference type="GO" id="GO:0009649">
    <property type="term" value="P:entrainment of circadian clock"/>
    <property type="evidence" value="ECO:0007669"/>
    <property type="project" value="TreeGrafter"/>
</dbReference>
<accession>A0A2R6RWS6</accession>
<dbReference type="Pfam" id="PF07011">
    <property type="entry name" value="Elf4"/>
    <property type="match status" value="1"/>
</dbReference>
<gene>
    <name evidence="7" type="ORF">CEY00_Acc01573</name>
</gene>
<dbReference type="EMBL" id="NKQK01000002">
    <property type="protein sequence ID" value="PSS34474.1"/>
    <property type="molecule type" value="Genomic_DNA"/>
</dbReference>
<feature type="domain" description="Protein EARLY FLOWERING 4" evidence="6">
    <location>
        <begin position="36"/>
        <end position="114"/>
    </location>
</feature>